<evidence type="ECO:0000313" key="1">
    <source>
        <dbReference type="EMBL" id="ATZ16388.1"/>
    </source>
</evidence>
<proteinExistence type="predicted"/>
<dbReference type="Pfam" id="PF03412">
    <property type="entry name" value="Peptidase_C39"/>
    <property type="match status" value="1"/>
</dbReference>
<dbReference type="EMBL" id="CP024962">
    <property type="protein sequence ID" value="ATZ16388.1"/>
    <property type="molecule type" value="Genomic_DNA"/>
</dbReference>
<dbReference type="PROSITE" id="PS50990">
    <property type="entry name" value="PEPTIDASE_C39"/>
    <property type="match status" value="1"/>
</dbReference>
<protein>
    <submittedName>
        <fullName evidence="1">ABC transporter ATP-binding protein/permease</fullName>
    </submittedName>
</protein>
<dbReference type="Proteomes" id="UP000232222">
    <property type="component" value="Chromosome"/>
</dbReference>
<evidence type="ECO:0000313" key="2">
    <source>
        <dbReference type="Proteomes" id="UP000232222"/>
    </source>
</evidence>
<dbReference type="AlphaFoldDB" id="A0A2K8NT81"/>
<dbReference type="KEGG" id="efr:EFREU_v1c03620"/>
<sequence>MRNRYQSITHQSFNNYHFVPQESWNDCGFACLAMLIDYFHNQQITLSELKNNYPKLPNEGLSFFDLQKLGSCYKLQGDGYHCDFESLLVNKQSTPIILNILNDLGLKHYVILTRISNNFVWITDPSTTKRDQKITHLNLKERYLGQIFVFQRQGFWKTDWQWGTLKRWTKKNSLFLGLLLGTGLLQNLAWFLSAFFIKIFNQWLILQTINFWELLAFISLLLCGLLAKALDGWLWQKISFQTWTKFWEIWEQNELLAPFKNSEDWQVWLRTANTCWNNLQSFWLGILALINFCLYGPFLTYLIIQNHWMLILPPLFLCLLNNLFNWWQSYKRKSQSSILKTTANLYQKELQIYLENRILFSKRGLIEGELANLGNTFQDYLTKQKNYQLTMLTKNTWTSFCQKFLTYGLFLVIFWLFNHNQILSLDLLYCFNLLYLWFHLTNELTDKVLNFYEQKTTLREFQNLNFFHSKSYRRDNQTSLLKPQKLKSFGWKNWDSLINWNWPPSFSSPNNLQIILSKQQLTHFFATWDKQEKPFTWNEKPLVDYHLKIIYLDDKGIILPGLVCHNLFWKNQNLTTSFIQQLNLDYWLRTYKLTFLTNCDSALTLQQRQLINFLHFCCLEANVYLFNDCLSALPINDQKQLLNLFLKLNAEKGLTIFGTSNLAFGPLGGIMPLREGMV</sequence>
<reference evidence="1 2" key="1">
    <citation type="submission" date="2017-11" db="EMBL/GenBank/DDBJ databases">
        <title>Genome sequence of Entomoplasma freundtii BARC 318 (ATCC 51999).</title>
        <authorList>
            <person name="Lo W.-S."/>
            <person name="Gasparich G.E."/>
            <person name="Kuo C.-H."/>
        </authorList>
    </citation>
    <scope>NUCLEOTIDE SEQUENCE [LARGE SCALE GENOMIC DNA]</scope>
    <source>
        <strain evidence="1 2">BARC 318</strain>
    </source>
</reference>
<dbReference type="InterPro" id="IPR027417">
    <property type="entry name" value="P-loop_NTPase"/>
</dbReference>
<dbReference type="SUPFAM" id="SSF52540">
    <property type="entry name" value="P-loop containing nucleoside triphosphate hydrolases"/>
    <property type="match status" value="1"/>
</dbReference>
<name>A0A2K8NT81_9MOLU</name>
<keyword evidence="2" id="KW-1185">Reference proteome</keyword>
<dbReference type="GO" id="GO:0005524">
    <property type="term" value="F:ATP binding"/>
    <property type="evidence" value="ECO:0007669"/>
    <property type="project" value="UniProtKB-KW"/>
</dbReference>
<organism evidence="1 2">
    <name type="scientific">Entomoplasma freundtii</name>
    <dbReference type="NCBI Taxonomy" id="74700"/>
    <lineage>
        <taxon>Bacteria</taxon>
        <taxon>Bacillati</taxon>
        <taxon>Mycoplasmatota</taxon>
        <taxon>Mollicutes</taxon>
        <taxon>Entomoplasmatales</taxon>
        <taxon>Entomoplasmataceae</taxon>
        <taxon>Entomoplasma</taxon>
    </lineage>
</organism>
<dbReference type="GO" id="GO:0006508">
    <property type="term" value="P:proteolysis"/>
    <property type="evidence" value="ECO:0007669"/>
    <property type="project" value="InterPro"/>
</dbReference>
<dbReference type="GO" id="GO:0016020">
    <property type="term" value="C:membrane"/>
    <property type="evidence" value="ECO:0007669"/>
    <property type="project" value="InterPro"/>
</dbReference>
<dbReference type="Gene3D" id="3.90.70.10">
    <property type="entry name" value="Cysteine proteinases"/>
    <property type="match status" value="1"/>
</dbReference>
<keyword evidence="1" id="KW-0067">ATP-binding</keyword>
<dbReference type="GO" id="GO:0008233">
    <property type="term" value="F:peptidase activity"/>
    <property type="evidence" value="ECO:0007669"/>
    <property type="project" value="InterPro"/>
</dbReference>
<dbReference type="OrthoDB" id="403954at2"/>
<gene>
    <name evidence="1" type="ORF">EFREU_v1c03620</name>
</gene>
<accession>A0A2K8NT81</accession>
<dbReference type="InterPro" id="IPR005074">
    <property type="entry name" value="Peptidase_C39"/>
</dbReference>
<dbReference type="RefSeq" id="WP_100609338.1">
    <property type="nucleotide sequence ID" value="NZ_CP024962.1"/>
</dbReference>
<keyword evidence="1" id="KW-0547">Nucleotide-binding</keyword>